<comment type="caution">
    <text evidence="2">The sequence shown here is derived from an EMBL/GenBank/DDBJ whole genome shotgun (WGS) entry which is preliminary data.</text>
</comment>
<dbReference type="EMBL" id="JBHUIO010000011">
    <property type="protein sequence ID" value="MFD2171903.1"/>
    <property type="molecule type" value="Genomic_DNA"/>
</dbReference>
<reference evidence="3" key="1">
    <citation type="journal article" date="2019" name="Int. J. Syst. Evol. Microbiol.">
        <title>The Global Catalogue of Microorganisms (GCM) 10K type strain sequencing project: providing services to taxonomists for standard genome sequencing and annotation.</title>
        <authorList>
            <consortium name="The Broad Institute Genomics Platform"/>
            <consortium name="The Broad Institute Genome Sequencing Center for Infectious Disease"/>
            <person name="Wu L."/>
            <person name="Ma J."/>
        </authorList>
    </citation>
    <scope>NUCLEOTIDE SEQUENCE [LARGE SCALE GENOMIC DNA]</scope>
    <source>
        <strain evidence="3">CGMCC 1.13574</strain>
    </source>
</reference>
<organism evidence="2 3">
    <name type="scientific">Tumebacillus lipolyticus</name>
    <dbReference type="NCBI Taxonomy" id="1280370"/>
    <lineage>
        <taxon>Bacteria</taxon>
        <taxon>Bacillati</taxon>
        <taxon>Bacillota</taxon>
        <taxon>Bacilli</taxon>
        <taxon>Bacillales</taxon>
        <taxon>Alicyclobacillaceae</taxon>
        <taxon>Tumebacillus</taxon>
    </lineage>
</organism>
<keyword evidence="2" id="KW-0378">Hydrolase</keyword>
<proteinExistence type="predicted"/>
<dbReference type="GO" id="GO:0016787">
    <property type="term" value="F:hydrolase activity"/>
    <property type="evidence" value="ECO:0007669"/>
    <property type="project" value="UniProtKB-KW"/>
</dbReference>
<gene>
    <name evidence="2" type="ORF">ACFSOY_18215</name>
</gene>
<evidence type="ECO:0000259" key="1">
    <source>
        <dbReference type="Pfam" id="PF00144"/>
    </source>
</evidence>
<dbReference type="InterPro" id="IPR012338">
    <property type="entry name" value="Beta-lactam/transpept-like"/>
</dbReference>
<dbReference type="Pfam" id="PF00144">
    <property type="entry name" value="Beta-lactamase"/>
    <property type="match status" value="1"/>
</dbReference>
<name>A0ABW5A1D0_9BACL</name>
<dbReference type="InterPro" id="IPR001466">
    <property type="entry name" value="Beta-lactam-related"/>
</dbReference>
<dbReference type="PANTHER" id="PTHR43283">
    <property type="entry name" value="BETA-LACTAMASE-RELATED"/>
    <property type="match status" value="1"/>
</dbReference>
<evidence type="ECO:0000313" key="2">
    <source>
        <dbReference type="EMBL" id="MFD2171903.1"/>
    </source>
</evidence>
<keyword evidence="3" id="KW-1185">Reference proteome</keyword>
<protein>
    <submittedName>
        <fullName evidence="2">Serine hydrolase domain-containing protein</fullName>
        <ecNumber evidence="2">3.-.-.-</ecNumber>
    </submittedName>
</protein>
<dbReference type="PANTHER" id="PTHR43283:SF7">
    <property type="entry name" value="BETA-LACTAMASE-RELATED DOMAIN-CONTAINING PROTEIN"/>
    <property type="match status" value="1"/>
</dbReference>
<dbReference type="Proteomes" id="UP001597343">
    <property type="component" value="Unassembled WGS sequence"/>
</dbReference>
<dbReference type="EC" id="3.-.-.-" evidence="2"/>
<accession>A0ABW5A1D0</accession>
<evidence type="ECO:0000313" key="3">
    <source>
        <dbReference type="Proteomes" id="UP001597343"/>
    </source>
</evidence>
<sequence>MVQSAVGEPFGELIRYVEEINRKNGGSGSALLVVHQGRIAVERYAGFHSHAAGARAVGADSQFNIASARKSYIGFAVAWALDAGKIASLDDPVSRYLPELDRALLDGTTIRHLLTHTHGLHEDASGRLYREFPAGSGWAYRGVNIVMLTQIVRRTTGKSVASILAEQVFRPLGFTETGWRTEASERMVSVILDAPERTELILGENGDGDGDQRNLFVSAREFARWGSLHLTQGKVDGRQVVPAEIFQLVSQVQSPPMTDPDLPPMGFLWYVQDHPAKRSEIGSSVPKGAFQILGVTGPLVLVVPEAELVVVRMCNKRYNYSGPDGDYLHYLREFGDKVMSCLEKVPS</sequence>
<feature type="domain" description="Beta-lactamase-related" evidence="1">
    <location>
        <begin position="15"/>
        <end position="320"/>
    </location>
</feature>
<dbReference type="SUPFAM" id="SSF56601">
    <property type="entry name" value="beta-lactamase/transpeptidase-like"/>
    <property type="match status" value="1"/>
</dbReference>
<dbReference type="Gene3D" id="3.40.710.10">
    <property type="entry name" value="DD-peptidase/beta-lactamase superfamily"/>
    <property type="match status" value="1"/>
</dbReference>
<dbReference type="RefSeq" id="WP_386049109.1">
    <property type="nucleotide sequence ID" value="NZ_JBHUIO010000011.1"/>
</dbReference>
<dbReference type="InterPro" id="IPR050789">
    <property type="entry name" value="Diverse_Enzym_Activities"/>
</dbReference>